<dbReference type="Proteomes" id="UP000014028">
    <property type="component" value="Unassembled WGS sequence"/>
</dbReference>
<protein>
    <submittedName>
        <fullName evidence="1">Cytoplasmic protein</fullName>
    </submittedName>
</protein>
<sequence>MKGLKDLIQVAIQTNEREIVFTSFSGHILIKQSLDGETSSVCLTHEEFNMIQAMSDNENMSRFMSSVFNSKAM</sequence>
<comment type="caution">
    <text evidence="1">The sequence shown here is derived from an EMBL/GenBank/DDBJ whole genome shotgun (WGS) entry which is preliminary data.</text>
</comment>
<organism evidence="1 2">
    <name type="scientific">Bacillus cereus VD184</name>
    <dbReference type="NCBI Taxonomy" id="1053242"/>
    <lineage>
        <taxon>Bacteria</taxon>
        <taxon>Bacillati</taxon>
        <taxon>Bacillota</taxon>
        <taxon>Bacilli</taxon>
        <taxon>Bacillales</taxon>
        <taxon>Bacillaceae</taxon>
        <taxon>Bacillus</taxon>
        <taxon>Bacillus cereus group</taxon>
    </lineage>
</organism>
<name>A0A9W5R090_BACCE</name>
<reference evidence="1 2" key="1">
    <citation type="submission" date="2012-12" db="EMBL/GenBank/DDBJ databases">
        <title>The Genome Sequence of Bacillus cereus VD184.</title>
        <authorList>
            <consortium name="The Broad Institute Genome Sequencing Platform"/>
            <consortium name="The Broad Institute Genome Sequencing Center for Infectious Disease"/>
            <person name="Feldgarden M."/>
            <person name="Van der Auwera G.A."/>
            <person name="Mahillon J."/>
            <person name="Duprez V."/>
            <person name="Timmery S."/>
            <person name="Mattelet C."/>
            <person name="Dierick K."/>
            <person name="Sun M."/>
            <person name="Yu Z."/>
            <person name="Zhu L."/>
            <person name="Hu X."/>
            <person name="Shank E.B."/>
            <person name="Swiecicka I."/>
            <person name="Hansen B.M."/>
            <person name="Andrup L."/>
            <person name="Walker B."/>
            <person name="Young S.K."/>
            <person name="Zeng Q."/>
            <person name="Gargeya S."/>
            <person name="Fitzgerald M."/>
            <person name="Haas B."/>
            <person name="Abouelleil A."/>
            <person name="Alvarado L."/>
            <person name="Arachchi H.M."/>
            <person name="Berlin A.M."/>
            <person name="Chapman S.B."/>
            <person name="Dewar J."/>
            <person name="Goldberg J."/>
            <person name="Griggs A."/>
            <person name="Gujja S."/>
            <person name="Hansen M."/>
            <person name="Howarth C."/>
            <person name="Imamovic A."/>
            <person name="Larimer J."/>
            <person name="McCowan C."/>
            <person name="Murphy C."/>
            <person name="Neiman D."/>
            <person name="Pearson M."/>
            <person name="Priest M."/>
            <person name="Roberts A."/>
            <person name="Saif S."/>
            <person name="Shea T."/>
            <person name="Sisk P."/>
            <person name="Sykes S."/>
            <person name="Wortman J."/>
            <person name="Nusbaum C."/>
            <person name="Birren B."/>
        </authorList>
    </citation>
    <scope>NUCLEOTIDE SEQUENCE [LARGE SCALE GENOMIC DNA]</scope>
    <source>
        <strain evidence="1 2">VD184</strain>
    </source>
</reference>
<accession>A0A9W5R090</accession>
<dbReference type="RefSeq" id="WP_016124039.1">
    <property type="nucleotide sequence ID" value="NZ_KB976851.1"/>
</dbReference>
<gene>
    <name evidence="1" type="ORF">IKC_06546</name>
</gene>
<evidence type="ECO:0000313" key="2">
    <source>
        <dbReference type="Proteomes" id="UP000014028"/>
    </source>
</evidence>
<proteinExistence type="predicted"/>
<dbReference type="AlphaFoldDB" id="A0A9W5R090"/>
<dbReference type="EMBL" id="AHFK01000112">
    <property type="protein sequence ID" value="EOQ01038.1"/>
    <property type="molecule type" value="Genomic_DNA"/>
</dbReference>
<evidence type="ECO:0000313" key="1">
    <source>
        <dbReference type="EMBL" id="EOQ01038.1"/>
    </source>
</evidence>